<evidence type="ECO:0000259" key="13">
    <source>
        <dbReference type="PROSITE" id="PS50287"/>
    </source>
</evidence>
<evidence type="ECO:0000256" key="5">
    <source>
        <dbReference type="ARBA" id="ARBA00022989"/>
    </source>
</evidence>
<dbReference type="InterPro" id="IPR055356">
    <property type="entry name" value="ZP-N"/>
</dbReference>
<dbReference type="InterPro" id="IPR000742">
    <property type="entry name" value="EGF"/>
</dbReference>
<evidence type="ECO:0000256" key="7">
    <source>
        <dbReference type="ARBA" id="ARBA00023157"/>
    </source>
</evidence>
<keyword evidence="2" id="KW-0812">Transmembrane</keyword>
<dbReference type="SMART" id="SM00202">
    <property type="entry name" value="SR"/>
    <property type="match status" value="1"/>
</dbReference>
<dbReference type="PROSITE" id="PS50026">
    <property type="entry name" value="EGF_3"/>
    <property type="match status" value="1"/>
</dbReference>
<dbReference type="InterPro" id="IPR001507">
    <property type="entry name" value="ZP_dom"/>
</dbReference>
<accession>A0ABD0L4C1</accession>
<evidence type="ECO:0000256" key="10">
    <source>
        <dbReference type="PROSITE-ProRule" id="PRU00196"/>
    </source>
</evidence>
<evidence type="ECO:0000313" key="14">
    <source>
        <dbReference type="EMBL" id="KAK7493990.1"/>
    </source>
</evidence>
<evidence type="ECO:0000256" key="9">
    <source>
        <dbReference type="PROSITE-ProRule" id="PRU00076"/>
    </source>
</evidence>
<evidence type="ECO:0000259" key="12">
    <source>
        <dbReference type="PROSITE" id="PS50026"/>
    </source>
</evidence>
<dbReference type="AlphaFoldDB" id="A0ABD0L4C1"/>
<evidence type="ECO:0000256" key="6">
    <source>
        <dbReference type="ARBA" id="ARBA00023136"/>
    </source>
</evidence>
<evidence type="ECO:0000256" key="8">
    <source>
        <dbReference type="ARBA" id="ARBA00023180"/>
    </source>
</evidence>
<organism evidence="14 15">
    <name type="scientific">Batillaria attramentaria</name>
    <dbReference type="NCBI Taxonomy" id="370345"/>
    <lineage>
        <taxon>Eukaryota</taxon>
        <taxon>Metazoa</taxon>
        <taxon>Spiralia</taxon>
        <taxon>Lophotrochozoa</taxon>
        <taxon>Mollusca</taxon>
        <taxon>Gastropoda</taxon>
        <taxon>Caenogastropoda</taxon>
        <taxon>Sorbeoconcha</taxon>
        <taxon>Cerithioidea</taxon>
        <taxon>Batillariidae</taxon>
        <taxon>Batillaria</taxon>
    </lineage>
</organism>
<feature type="domain" description="SRCR" evidence="13">
    <location>
        <begin position="11"/>
        <end position="115"/>
    </location>
</feature>
<dbReference type="SMART" id="SM00241">
    <property type="entry name" value="ZP"/>
    <property type="match status" value="1"/>
</dbReference>
<dbReference type="Proteomes" id="UP001519460">
    <property type="component" value="Unassembled WGS sequence"/>
</dbReference>
<dbReference type="PROSITE" id="PS50287">
    <property type="entry name" value="SRCR_2"/>
    <property type="match status" value="1"/>
</dbReference>
<name>A0ABD0L4C1_9CAEN</name>
<proteinExistence type="predicted"/>
<dbReference type="PRINTS" id="PR00258">
    <property type="entry name" value="SPERACTRCPTR"/>
</dbReference>
<evidence type="ECO:0000313" key="15">
    <source>
        <dbReference type="Proteomes" id="UP001519460"/>
    </source>
</evidence>
<keyword evidence="7 9" id="KW-1015">Disulfide bond</keyword>
<dbReference type="PROSITE" id="PS00420">
    <property type="entry name" value="SRCR_1"/>
    <property type="match status" value="1"/>
</dbReference>
<dbReference type="PROSITE" id="PS00022">
    <property type="entry name" value="EGF_1"/>
    <property type="match status" value="1"/>
</dbReference>
<dbReference type="PANTHER" id="PTHR14002">
    <property type="entry name" value="ENDOGLIN/TGF-BETA RECEPTOR TYPE III"/>
    <property type="match status" value="1"/>
</dbReference>
<keyword evidence="8" id="KW-0325">Glycoprotein</keyword>
<evidence type="ECO:0000256" key="2">
    <source>
        <dbReference type="ARBA" id="ARBA00022692"/>
    </source>
</evidence>
<comment type="caution">
    <text evidence="10">Lacks conserved residue(s) required for the propagation of feature annotation.</text>
</comment>
<keyword evidence="9" id="KW-0245">EGF-like domain</keyword>
<keyword evidence="6" id="KW-0472">Membrane</keyword>
<dbReference type="Pfam" id="PF00100">
    <property type="entry name" value="Zona_pellucida"/>
    <property type="match status" value="1"/>
</dbReference>
<dbReference type="GO" id="GO:0016020">
    <property type="term" value="C:membrane"/>
    <property type="evidence" value="ECO:0007669"/>
    <property type="project" value="UniProtKB-SubCell"/>
</dbReference>
<protein>
    <submittedName>
        <fullName evidence="14">Uncharacterized protein</fullName>
    </submittedName>
</protein>
<dbReference type="PANTHER" id="PTHR14002:SF43">
    <property type="entry name" value="DELTA-LIKE PROTEIN"/>
    <property type="match status" value="1"/>
</dbReference>
<keyword evidence="5" id="KW-1133">Transmembrane helix</keyword>
<dbReference type="Gene3D" id="2.60.40.3210">
    <property type="entry name" value="Zona pellucida, ZP-N domain"/>
    <property type="match status" value="1"/>
</dbReference>
<feature type="region of interest" description="Disordered" evidence="11">
    <location>
        <begin position="347"/>
        <end position="372"/>
    </location>
</feature>
<feature type="domain" description="EGF-like" evidence="12">
    <location>
        <begin position="89"/>
        <end position="126"/>
    </location>
</feature>
<keyword evidence="3" id="KW-0732">Signal</keyword>
<sequence length="407" mass="44209">MHLWQTEEGTLKLTGGSRPWDGRLEVYYSGEWGTVCDDGFGLEEAGVACWQLGFSRASSNYSTVGVDSSNPPILLDDLHCDGTELTLAQSDPCRDNPCLNAGTCIPEGDTNATCSCDRAHTGRLCEIAPSVQVNCGRTMEVAFPREAWPGLQEKYVTLLNASCSATGNATHVTVLIPHDGCGTSTQAILDGYVFENQVITRDVAVNGLISRVRDVHMTVHCHYHGQAMLENFYIVNTGLIRFSDVASGHYKLSMDLFHNGHEFVGQPQEMVEPGEDLSLRLSLSSNDSSLEVFARNCRATPTQDNTLSQYLFLDEGSSLVLHCDVLVCNVTDSSNRCNQGCLSGQGGVAADQPEDETPRARRNVQDPGNTKYGATGRAADWNVCRLPLLALFCLMATTVSTQLLART</sequence>
<dbReference type="FunFam" id="3.10.250.10:FF:000016">
    <property type="entry name" value="Scavenger receptor cysteine-rich protein type 12"/>
    <property type="match status" value="1"/>
</dbReference>
<dbReference type="EMBL" id="JACVVK020000088">
    <property type="protein sequence ID" value="KAK7493990.1"/>
    <property type="molecule type" value="Genomic_DNA"/>
</dbReference>
<comment type="caution">
    <text evidence="14">The sequence shown here is derived from an EMBL/GenBank/DDBJ whole genome shotgun (WGS) entry which is preliminary data.</text>
</comment>
<dbReference type="CDD" id="cd00054">
    <property type="entry name" value="EGF_CA"/>
    <property type="match status" value="1"/>
</dbReference>
<evidence type="ECO:0000256" key="3">
    <source>
        <dbReference type="ARBA" id="ARBA00022729"/>
    </source>
</evidence>
<reference evidence="14 15" key="1">
    <citation type="journal article" date="2023" name="Sci. Data">
        <title>Genome assembly of the Korean intertidal mud-creeper Batillaria attramentaria.</title>
        <authorList>
            <person name="Patra A.K."/>
            <person name="Ho P.T."/>
            <person name="Jun S."/>
            <person name="Lee S.J."/>
            <person name="Kim Y."/>
            <person name="Won Y.J."/>
        </authorList>
    </citation>
    <scope>NUCLEOTIDE SEQUENCE [LARGE SCALE GENOMIC DNA]</scope>
    <source>
        <strain evidence="14">Wonlab-2016</strain>
    </source>
</reference>
<dbReference type="InterPro" id="IPR001190">
    <property type="entry name" value="SRCR"/>
</dbReference>
<feature type="disulfide bond" evidence="9">
    <location>
        <begin position="116"/>
        <end position="125"/>
    </location>
</feature>
<dbReference type="Pfam" id="PF00530">
    <property type="entry name" value="SRCR"/>
    <property type="match status" value="1"/>
</dbReference>
<evidence type="ECO:0000256" key="4">
    <source>
        <dbReference type="ARBA" id="ARBA00022737"/>
    </source>
</evidence>
<evidence type="ECO:0000256" key="11">
    <source>
        <dbReference type="SAM" id="MobiDB-lite"/>
    </source>
</evidence>
<dbReference type="SUPFAM" id="SSF56487">
    <property type="entry name" value="SRCR-like"/>
    <property type="match status" value="1"/>
</dbReference>
<keyword evidence="15" id="KW-1185">Reference proteome</keyword>
<dbReference type="InterPro" id="IPR055355">
    <property type="entry name" value="ZP-C"/>
</dbReference>
<evidence type="ECO:0000256" key="1">
    <source>
        <dbReference type="ARBA" id="ARBA00004167"/>
    </source>
</evidence>
<gene>
    <name evidence="14" type="ORF">BaRGS_00014872</name>
</gene>
<dbReference type="Gene3D" id="3.10.250.10">
    <property type="entry name" value="SRCR-like domain"/>
    <property type="match status" value="1"/>
</dbReference>
<keyword evidence="4" id="KW-0677">Repeat</keyword>
<dbReference type="Pfam" id="PF23344">
    <property type="entry name" value="ZP-N"/>
    <property type="match status" value="1"/>
</dbReference>
<comment type="subcellular location">
    <subcellularLocation>
        <location evidence="1">Membrane</location>
        <topology evidence="1">Single-pass membrane protein</topology>
    </subcellularLocation>
</comment>
<dbReference type="InterPro" id="IPR036772">
    <property type="entry name" value="SRCR-like_dom_sf"/>
</dbReference>